<protein>
    <submittedName>
        <fullName evidence="1">Uncharacterized protein</fullName>
    </submittedName>
</protein>
<evidence type="ECO:0000313" key="1">
    <source>
        <dbReference type="EMBL" id="DAF59909.1"/>
    </source>
</evidence>
<accession>A0A8S5T997</accession>
<organism evidence="1">
    <name type="scientific">Siphoviridae sp. ctwDi18</name>
    <dbReference type="NCBI Taxonomy" id="2827970"/>
    <lineage>
        <taxon>Viruses</taxon>
        <taxon>Duplodnaviria</taxon>
        <taxon>Heunggongvirae</taxon>
        <taxon>Uroviricota</taxon>
        <taxon>Caudoviricetes</taxon>
    </lineage>
</organism>
<proteinExistence type="predicted"/>
<sequence length="63" mass="7148">MRLQLVSGVILNTDNESLIQQYLKYGAVEYKEPVEAIVEEAPKTEDVVEEAPKTTRTRKKAVK</sequence>
<dbReference type="EMBL" id="BK032778">
    <property type="protein sequence ID" value="DAF59909.1"/>
    <property type="molecule type" value="Genomic_DNA"/>
</dbReference>
<reference evidence="1" key="1">
    <citation type="journal article" date="2021" name="Proc. Natl. Acad. Sci. U.S.A.">
        <title>A Catalog of Tens of Thousands of Viruses from Human Metagenomes Reveals Hidden Associations with Chronic Diseases.</title>
        <authorList>
            <person name="Tisza M.J."/>
            <person name="Buck C.B."/>
        </authorList>
    </citation>
    <scope>NUCLEOTIDE SEQUENCE</scope>
    <source>
        <strain evidence="1">CtwDi18</strain>
    </source>
</reference>
<name>A0A8S5T997_9CAUD</name>